<sequence>MKITIYGTEAEIDALPFRRLRTFDGSELGEVVLTIDLDSARLRKDPYSDAYRLCADLIDRKEDS</sequence>
<keyword evidence="2" id="KW-1185">Reference proteome</keyword>
<protein>
    <submittedName>
        <fullName evidence="1">Uncharacterized protein</fullName>
    </submittedName>
</protein>
<gene>
    <name evidence="1" type="ORF">Pta02_62450</name>
</gene>
<dbReference type="Proteomes" id="UP000634476">
    <property type="component" value="Unassembled WGS sequence"/>
</dbReference>
<comment type="caution">
    <text evidence="1">The sequence shown here is derived from an EMBL/GenBank/DDBJ whole genome shotgun (WGS) entry which is preliminary data.</text>
</comment>
<organism evidence="1 2">
    <name type="scientific">Planobispora takensis</name>
    <dbReference type="NCBI Taxonomy" id="1367882"/>
    <lineage>
        <taxon>Bacteria</taxon>
        <taxon>Bacillati</taxon>
        <taxon>Actinomycetota</taxon>
        <taxon>Actinomycetes</taxon>
        <taxon>Streptosporangiales</taxon>
        <taxon>Streptosporangiaceae</taxon>
        <taxon>Planobispora</taxon>
    </lineage>
</organism>
<proteinExistence type="predicted"/>
<accession>A0A8J3WYX5</accession>
<dbReference type="AlphaFoldDB" id="A0A8J3WYX5"/>
<evidence type="ECO:0000313" key="2">
    <source>
        <dbReference type="Proteomes" id="UP000634476"/>
    </source>
</evidence>
<name>A0A8J3WYX5_9ACTN</name>
<dbReference type="EMBL" id="BOOK01000048">
    <property type="protein sequence ID" value="GII04237.1"/>
    <property type="molecule type" value="Genomic_DNA"/>
</dbReference>
<dbReference type="RefSeq" id="WP_203878493.1">
    <property type="nucleotide sequence ID" value="NZ_BOOK01000048.1"/>
</dbReference>
<evidence type="ECO:0000313" key="1">
    <source>
        <dbReference type="EMBL" id="GII04237.1"/>
    </source>
</evidence>
<reference evidence="1" key="1">
    <citation type="submission" date="2021-01" db="EMBL/GenBank/DDBJ databases">
        <title>Whole genome shotgun sequence of Planobispora takensis NBRC 109077.</title>
        <authorList>
            <person name="Komaki H."/>
            <person name="Tamura T."/>
        </authorList>
    </citation>
    <scope>NUCLEOTIDE SEQUENCE</scope>
    <source>
        <strain evidence="1">NBRC 109077</strain>
    </source>
</reference>